<evidence type="ECO:0000256" key="1">
    <source>
        <dbReference type="ARBA" id="ARBA00004651"/>
    </source>
</evidence>
<dbReference type="Gene3D" id="1.20.1250.20">
    <property type="entry name" value="MFS general substrate transporter like domains"/>
    <property type="match status" value="1"/>
</dbReference>
<dbReference type="PANTHER" id="PTHR42718">
    <property type="entry name" value="MAJOR FACILITATOR SUPERFAMILY MULTIDRUG TRANSPORTER MFSC"/>
    <property type="match status" value="1"/>
</dbReference>
<dbReference type="RefSeq" id="WP_346183423.1">
    <property type="nucleotide sequence ID" value="NZ_BAABCE010000009.1"/>
</dbReference>
<feature type="transmembrane region" description="Helical" evidence="7">
    <location>
        <begin position="137"/>
        <end position="155"/>
    </location>
</feature>
<keyword evidence="2 7" id="KW-0812">Transmembrane</keyword>
<feature type="transmembrane region" description="Helical" evidence="7">
    <location>
        <begin position="79"/>
        <end position="102"/>
    </location>
</feature>
<evidence type="ECO:0000256" key="4">
    <source>
        <dbReference type="ARBA" id="ARBA00023136"/>
    </source>
</evidence>
<feature type="transmembrane region" description="Helical" evidence="7">
    <location>
        <begin position="167"/>
        <end position="187"/>
    </location>
</feature>
<dbReference type="InterPro" id="IPR020846">
    <property type="entry name" value="MFS_dom"/>
</dbReference>
<sequence>MGAEASPAARTGAFIAVAVALFCIQLDFFALNLAVPGIADQFGVTASAAQWTLSAYMLAIGCCFIVGGRVGDVFGRRGALLAGTALFAAGSVGCALAPGLWALVGARIVQGVGAGFVFPVSVAVITNAFPDATRTRALGAVFGIANVGTALGPFVGGGFTEGPGWRWIFWLLAPLSVLALAVAYAYVPDSRDPTAPRQLDLIGCATVVCALAALTLAVERGSAWGWDHARTLALLALFAVAAALFVRRELRARHPLIDLGLFRNTPYVLVTGTGTVTNMGYAVTVFVSTLYLQQVRGLSPLEAGLVFLAPAALVALSGPLGARLSGHMRPVSVMALAGALAGTGMIVLSLVTAWWLYVPVFAWCGLGLGLGWTFASVATQQVVSPERAGEASGVLLTFLVTLGGVALAAAASAITAMVPERSPDAAYDAILRCGGAVILAAAAVVLVVRHRLADAAEIGGVPPTGSPRAADDAGARAHGGGAGSRPSHGGRLP</sequence>
<evidence type="ECO:0000256" key="2">
    <source>
        <dbReference type="ARBA" id="ARBA00022692"/>
    </source>
</evidence>
<keyword evidence="4 7" id="KW-0472">Membrane</keyword>
<accession>A0ABP6X490</accession>
<comment type="subcellular location">
    <subcellularLocation>
        <location evidence="1">Cell membrane</location>
        <topology evidence="1">Multi-pass membrane protein</topology>
    </subcellularLocation>
</comment>
<evidence type="ECO:0000259" key="8">
    <source>
        <dbReference type="PROSITE" id="PS50850"/>
    </source>
</evidence>
<dbReference type="PRINTS" id="PR01036">
    <property type="entry name" value="TCRTETB"/>
</dbReference>
<feature type="transmembrane region" description="Helical" evidence="7">
    <location>
        <begin position="199"/>
        <end position="217"/>
    </location>
</feature>
<feature type="transmembrane region" description="Helical" evidence="7">
    <location>
        <begin position="108"/>
        <end position="130"/>
    </location>
</feature>
<keyword evidence="10" id="KW-1185">Reference proteome</keyword>
<dbReference type="PROSITE" id="PS50850">
    <property type="entry name" value="MFS"/>
    <property type="match status" value="1"/>
</dbReference>
<feature type="transmembrane region" description="Helical" evidence="7">
    <location>
        <begin position="267"/>
        <end position="291"/>
    </location>
</feature>
<evidence type="ECO:0000256" key="3">
    <source>
        <dbReference type="ARBA" id="ARBA00022989"/>
    </source>
</evidence>
<comment type="caution">
    <text evidence="9">The sequence shown here is derived from an EMBL/GenBank/DDBJ whole genome shotgun (WGS) entry which is preliminary data.</text>
</comment>
<evidence type="ECO:0000256" key="7">
    <source>
        <dbReference type="SAM" id="Phobius"/>
    </source>
</evidence>
<feature type="transmembrane region" description="Helical" evidence="7">
    <location>
        <begin position="391"/>
        <end position="417"/>
    </location>
</feature>
<proteinExistence type="predicted"/>
<feature type="transmembrane region" description="Helical" evidence="7">
    <location>
        <begin position="429"/>
        <end position="448"/>
    </location>
</feature>
<dbReference type="InterPro" id="IPR011701">
    <property type="entry name" value="MFS"/>
</dbReference>
<dbReference type="SUPFAM" id="SSF103473">
    <property type="entry name" value="MFS general substrate transporter"/>
    <property type="match status" value="1"/>
</dbReference>
<feature type="transmembrane region" description="Helical" evidence="7">
    <location>
        <begin position="333"/>
        <end position="354"/>
    </location>
</feature>
<feature type="region of interest" description="Disordered" evidence="6">
    <location>
        <begin position="459"/>
        <end position="493"/>
    </location>
</feature>
<dbReference type="Proteomes" id="UP001500707">
    <property type="component" value="Unassembled WGS sequence"/>
</dbReference>
<evidence type="ECO:0000256" key="5">
    <source>
        <dbReference type="ARBA" id="ARBA00023251"/>
    </source>
</evidence>
<feature type="transmembrane region" description="Helical" evidence="7">
    <location>
        <begin position="303"/>
        <end position="321"/>
    </location>
</feature>
<evidence type="ECO:0000313" key="10">
    <source>
        <dbReference type="Proteomes" id="UP001500707"/>
    </source>
</evidence>
<name>A0ABP6X490_9ACTN</name>
<feature type="transmembrane region" description="Helical" evidence="7">
    <location>
        <begin position="229"/>
        <end position="246"/>
    </location>
</feature>
<evidence type="ECO:0000313" key="9">
    <source>
        <dbReference type="EMBL" id="GAA3560224.1"/>
    </source>
</evidence>
<feature type="transmembrane region" description="Helical" evidence="7">
    <location>
        <begin position="12"/>
        <end position="35"/>
    </location>
</feature>
<dbReference type="Gene3D" id="1.20.1720.10">
    <property type="entry name" value="Multidrug resistance protein D"/>
    <property type="match status" value="1"/>
</dbReference>
<protein>
    <submittedName>
        <fullName evidence="9">DHA2 family efflux MFS transporter permease subunit</fullName>
    </submittedName>
</protein>
<dbReference type="CDD" id="cd17321">
    <property type="entry name" value="MFS_MMR_MDR_like"/>
    <property type="match status" value="1"/>
</dbReference>
<feature type="transmembrane region" description="Helical" evidence="7">
    <location>
        <begin position="360"/>
        <end position="379"/>
    </location>
</feature>
<evidence type="ECO:0000256" key="6">
    <source>
        <dbReference type="SAM" id="MobiDB-lite"/>
    </source>
</evidence>
<dbReference type="InterPro" id="IPR036259">
    <property type="entry name" value="MFS_trans_sf"/>
</dbReference>
<keyword evidence="5" id="KW-0046">Antibiotic resistance</keyword>
<feature type="domain" description="Major facilitator superfamily (MFS) profile" evidence="8">
    <location>
        <begin position="13"/>
        <end position="452"/>
    </location>
</feature>
<reference evidence="10" key="1">
    <citation type="journal article" date="2019" name="Int. J. Syst. Evol. Microbiol.">
        <title>The Global Catalogue of Microorganisms (GCM) 10K type strain sequencing project: providing services to taxonomists for standard genome sequencing and annotation.</title>
        <authorList>
            <consortium name="The Broad Institute Genomics Platform"/>
            <consortium name="The Broad Institute Genome Sequencing Center for Infectious Disease"/>
            <person name="Wu L."/>
            <person name="Ma J."/>
        </authorList>
    </citation>
    <scope>NUCLEOTIDE SEQUENCE [LARGE SCALE GENOMIC DNA]</scope>
    <source>
        <strain evidence="10">JCM 17656</strain>
    </source>
</reference>
<keyword evidence="3 7" id="KW-1133">Transmembrane helix</keyword>
<dbReference type="PANTHER" id="PTHR42718:SF49">
    <property type="entry name" value="EXPORT PROTEIN"/>
    <property type="match status" value="1"/>
</dbReference>
<dbReference type="EMBL" id="BAABCE010000009">
    <property type="protein sequence ID" value="GAA3560224.1"/>
    <property type="molecule type" value="Genomic_DNA"/>
</dbReference>
<dbReference type="Pfam" id="PF07690">
    <property type="entry name" value="MFS_1"/>
    <property type="match status" value="1"/>
</dbReference>
<gene>
    <name evidence="9" type="ORF">GCM10022295_48020</name>
</gene>
<feature type="compositionally biased region" description="Low complexity" evidence="6">
    <location>
        <begin position="484"/>
        <end position="493"/>
    </location>
</feature>
<feature type="transmembrane region" description="Helical" evidence="7">
    <location>
        <begin position="47"/>
        <end position="67"/>
    </location>
</feature>
<organism evidence="9 10">
    <name type="scientific">Streptomyces osmaniensis</name>
    <dbReference type="NCBI Taxonomy" id="593134"/>
    <lineage>
        <taxon>Bacteria</taxon>
        <taxon>Bacillati</taxon>
        <taxon>Actinomycetota</taxon>
        <taxon>Actinomycetes</taxon>
        <taxon>Kitasatosporales</taxon>
        <taxon>Streptomycetaceae</taxon>
        <taxon>Streptomyces</taxon>
    </lineage>
</organism>